<dbReference type="Gene3D" id="1.10.3210.10">
    <property type="entry name" value="Hypothetical protein af1432"/>
    <property type="match status" value="1"/>
</dbReference>
<dbReference type="GO" id="GO:0016301">
    <property type="term" value="F:kinase activity"/>
    <property type="evidence" value="ECO:0007669"/>
    <property type="project" value="UniProtKB-KW"/>
</dbReference>
<feature type="domain" description="Response regulatory" evidence="4">
    <location>
        <begin position="7"/>
        <end position="121"/>
    </location>
</feature>
<dbReference type="Pfam" id="PF13487">
    <property type="entry name" value="HD_5"/>
    <property type="match status" value="1"/>
</dbReference>
<protein>
    <submittedName>
        <fullName evidence="6">Putative domain HDIG-containing protein</fullName>
    </submittedName>
</protein>
<organism evidence="6 7">
    <name type="scientific">Desulfobacter postgatei 2ac9</name>
    <dbReference type="NCBI Taxonomy" id="879212"/>
    <lineage>
        <taxon>Bacteria</taxon>
        <taxon>Pseudomonadati</taxon>
        <taxon>Thermodesulfobacteriota</taxon>
        <taxon>Desulfobacteria</taxon>
        <taxon>Desulfobacterales</taxon>
        <taxon>Desulfobacteraceae</taxon>
        <taxon>Desulfobacter</taxon>
    </lineage>
</organism>
<dbReference type="GO" id="GO:0000160">
    <property type="term" value="P:phosphorelay signal transduction system"/>
    <property type="evidence" value="ECO:0007669"/>
    <property type="project" value="InterPro"/>
</dbReference>
<dbReference type="Pfam" id="PF00072">
    <property type="entry name" value="Response_reg"/>
    <property type="match status" value="1"/>
</dbReference>
<dbReference type="SMART" id="SM00471">
    <property type="entry name" value="HDc"/>
    <property type="match status" value="1"/>
</dbReference>
<evidence type="ECO:0000256" key="1">
    <source>
        <dbReference type="ARBA" id="ARBA00022679"/>
    </source>
</evidence>
<proteinExistence type="predicted"/>
<dbReference type="STRING" id="879212.DespoDRAFT_00616"/>
<evidence type="ECO:0000256" key="3">
    <source>
        <dbReference type="PROSITE-ProRule" id="PRU00169"/>
    </source>
</evidence>
<dbReference type="HOGENOM" id="CLU_000445_92_10_7"/>
<evidence type="ECO:0000259" key="5">
    <source>
        <dbReference type="PROSITE" id="PS51832"/>
    </source>
</evidence>
<evidence type="ECO:0000256" key="2">
    <source>
        <dbReference type="ARBA" id="ARBA00022777"/>
    </source>
</evidence>
<dbReference type="InterPro" id="IPR003607">
    <property type="entry name" value="HD/PDEase_dom"/>
</dbReference>
<keyword evidence="3" id="KW-0597">Phosphoprotein</keyword>
<dbReference type="SUPFAM" id="SSF52172">
    <property type="entry name" value="CheY-like"/>
    <property type="match status" value="1"/>
</dbReference>
<dbReference type="InterPro" id="IPR006675">
    <property type="entry name" value="HDIG_dom"/>
</dbReference>
<dbReference type="CDD" id="cd17536">
    <property type="entry name" value="REC_YesN-like"/>
    <property type="match status" value="1"/>
</dbReference>
<dbReference type="Gene3D" id="3.40.50.2300">
    <property type="match status" value="1"/>
</dbReference>
<dbReference type="InterPro" id="IPR001789">
    <property type="entry name" value="Sig_transdc_resp-reg_receiver"/>
</dbReference>
<dbReference type="SMART" id="SM00065">
    <property type="entry name" value="GAF"/>
    <property type="match status" value="1"/>
</dbReference>
<keyword evidence="1" id="KW-0808">Transferase</keyword>
<dbReference type="Gene3D" id="3.30.450.40">
    <property type="match status" value="1"/>
</dbReference>
<dbReference type="SUPFAM" id="SSF55781">
    <property type="entry name" value="GAF domain-like"/>
    <property type="match status" value="1"/>
</dbReference>
<sequence>MNKENIKILVVDDEEGILDVTECFFERKGYQVYTAGNGEMALDIVNREKIDCIFTDINMPVMDGLELAEQIRHIDSTLPVVVMTGYPSLENTIQTLKNGVVDYLIKPVKLEQMELTLRRVLRERELFVENLILKEEVERRERLHQLNNDLVKKVEEVNTLNRVMEDFAALNSSYEIFNKVVRLSVEELKADLAFFHVYSQQDSTLILVDKAGAENKKHPAAYSIDIPEQEKAFIIESLGNDHTPCLIKDAVGIPSMKGQVNSFMVAPLKIRDKIFGIVSAYIFQEPRFFGEQDIYYLSFITQKAASSIEHIALYENIYENLFSTLFAFVSALEVRDLYTRKHSTRVARLAQLIAEEMGCSEEELDMINVAGSLHDIGKIGIRDDILLKPGRLTEDEYEKIKEHPAIGADIISTLGLWDRESQIIRHHHERFDGMGYPDGLKGKQIPTLARILSVADCYDAMASDRAYRKKMDKEVVLDIIIKNSGTQFDPDVVDVFLQVADQDLPDDF</sequence>
<reference evidence="6 7" key="2">
    <citation type="submission" date="2012-02" db="EMBL/GenBank/DDBJ databases">
        <title>Improved High-Quality Draft sequence of Desulfobacter postgatei 2ac9.</title>
        <authorList>
            <consortium name="US DOE Joint Genome Institute"/>
            <person name="Lucas S."/>
            <person name="Han J."/>
            <person name="Lapidus A."/>
            <person name="Cheng J.-F."/>
            <person name="Goodwin L."/>
            <person name="Pitluck S."/>
            <person name="Peters L."/>
            <person name="Ovchinnikova G."/>
            <person name="Held B."/>
            <person name="Detter J.C."/>
            <person name="Han C."/>
            <person name="Tapia R."/>
            <person name="Land M."/>
            <person name="Hauser L."/>
            <person name="Kyrpides N."/>
            <person name="Ivanova N."/>
            <person name="Pagani I."/>
            <person name="Orellana R."/>
            <person name="Lovley D."/>
            <person name="Woyke T."/>
        </authorList>
    </citation>
    <scope>NUCLEOTIDE SEQUENCE [LARGE SCALE GENOMIC DNA]</scope>
    <source>
        <strain evidence="6 7">2ac9</strain>
    </source>
</reference>
<dbReference type="OrthoDB" id="9764337at2"/>
<gene>
    <name evidence="6" type="ORF">DespoDRAFT_00616</name>
</gene>
<evidence type="ECO:0000313" key="7">
    <source>
        <dbReference type="Proteomes" id="UP000005778"/>
    </source>
</evidence>
<dbReference type="EMBL" id="CM001488">
    <property type="protein sequence ID" value="EIM62625.1"/>
    <property type="molecule type" value="Genomic_DNA"/>
</dbReference>
<feature type="domain" description="HD-GYP" evidence="5">
    <location>
        <begin position="317"/>
        <end position="508"/>
    </location>
</feature>
<dbReference type="NCBIfam" id="TIGR00277">
    <property type="entry name" value="HDIG"/>
    <property type="match status" value="1"/>
</dbReference>
<feature type="modified residue" description="4-aspartylphosphate" evidence="3">
    <location>
        <position position="56"/>
    </location>
</feature>
<dbReference type="PANTHER" id="PTHR45228:SF4">
    <property type="entry name" value="LIPOPROTEIN"/>
    <property type="match status" value="1"/>
</dbReference>
<name>I5AZG2_9BACT</name>
<dbReference type="PROSITE" id="PS51832">
    <property type="entry name" value="HD_GYP"/>
    <property type="match status" value="1"/>
</dbReference>
<dbReference type="InterPro" id="IPR052020">
    <property type="entry name" value="Cyclic_di-GMP/3'3'-cGAMP_PDE"/>
</dbReference>
<dbReference type="PROSITE" id="PS50110">
    <property type="entry name" value="RESPONSE_REGULATORY"/>
    <property type="match status" value="1"/>
</dbReference>
<dbReference type="SMART" id="SM00448">
    <property type="entry name" value="REC"/>
    <property type="match status" value="1"/>
</dbReference>
<dbReference type="InterPro" id="IPR011006">
    <property type="entry name" value="CheY-like_superfamily"/>
</dbReference>
<evidence type="ECO:0000313" key="6">
    <source>
        <dbReference type="EMBL" id="EIM62625.1"/>
    </source>
</evidence>
<dbReference type="eggNOG" id="COG2206">
    <property type="taxonomic scope" value="Bacteria"/>
</dbReference>
<dbReference type="InterPro" id="IPR003018">
    <property type="entry name" value="GAF"/>
</dbReference>
<keyword evidence="2" id="KW-0418">Kinase</keyword>
<keyword evidence="7" id="KW-1185">Reference proteome</keyword>
<dbReference type="eggNOG" id="COG2204">
    <property type="taxonomic scope" value="Bacteria"/>
</dbReference>
<accession>I5AZG2</accession>
<dbReference type="Proteomes" id="UP000005778">
    <property type="component" value="Chromosome"/>
</dbReference>
<dbReference type="InterPro" id="IPR029016">
    <property type="entry name" value="GAF-like_dom_sf"/>
</dbReference>
<evidence type="ECO:0000259" key="4">
    <source>
        <dbReference type="PROSITE" id="PS50110"/>
    </source>
</evidence>
<dbReference type="InterPro" id="IPR037522">
    <property type="entry name" value="HD_GYP_dom"/>
</dbReference>
<reference evidence="6 7" key="1">
    <citation type="submission" date="2011-09" db="EMBL/GenBank/DDBJ databases">
        <authorList>
            <consortium name="US DOE Joint Genome Institute (JGI-PGF)"/>
            <person name="Lucas S."/>
            <person name="Han J."/>
            <person name="Lapidus A."/>
            <person name="Cheng J.-F."/>
            <person name="Goodwin L."/>
            <person name="Pitluck S."/>
            <person name="Peters L."/>
            <person name="Land M.L."/>
            <person name="Hauser L."/>
            <person name="Orellana R."/>
            <person name="Lovley D."/>
            <person name="Woyke T.J."/>
        </authorList>
    </citation>
    <scope>NUCLEOTIDE SEQUENCE [LARGE SCALE GENOMIC DNA]</scope>
    <source>
        <strain evidence="6 7">2ac9</strain>
    </source>
</reference>
<dbReference type="AlphaFoldDB" id="I5AZG2"/>
<dbReference type="SUPFAM" id="SSF109604">
    <property type="entry name" value="HD-domain/PDEase-like"/>
    <property type="match status" value="1"/>
</dbReference>
<dbReference type="CDD" id="cd00077">
    <property type="entry name" value="HDc"/>
    <property type="match status" value="1"/>
</dbReference>
<dbReference type="PANTHER" id="PTHR45228">
    <property type="entry name" value="CYCLIC DI-GMP PHOSPHODIESTERASE TM_0186-RELATED"/>
    <property type="match status" value="1"/>
</dbReference>
<dbReference type="RefSeq" id="WP_004071251.1">
    <property type="nucleotide sequence ID" value="NZ_CM001488.1"/>
</dbReference>